<reference evidence="2 3" key="6">
    <citation type="journal article" date="2011" name="Appl. Environ. Microbiol.">
        <title>Involvement of the azorhizobial chromosome partition gene (parA) in the onset of bacteroid differentiation during Sesbania rostrata stem nodule development.</title>
        <authorList>
            <person name="Liu CT."/>
            <person name="Lee KB."/>
            <person name="Wang YS."/>
            <person name="Peng MH."/>
            <person name="Lee KT."/>
            <person name="Suzuki S."/>
            <person name="Suzuki T."/>
            <person name="Oyaizu H."/>
        </authorList>
    </citation>
    <scope>NUCLEOTIDE SEQUENCE [LARGE SCALE GENOMIC DNA]</scope>
    <source>
        <strain evidence="3">ATCC 43989 / DSM 5975 / JCM 20966 / LMG 6465 / NBRC 14845 / NCIMB 13405 / ORS 571</strain>
    </source>
</reference>
<proteinExistence type="predicted"/>
<dbReference type="EMBL" id="AP009384">
    <property type="protein sequence ID" value="BAF89271.1"/>
    <property type="molecule type" value="Genomic_DNA"/>
</dbReference>
<dbReference type="RefSeq" id="WP_012171796.1">
    <property type="nucleotide sequence ID" value="NC_009937.1"/>
</dbReference>
<dbReference type="STRING" id="438753.AZC_3273"/>
<dbReference type="InterPro" id="IPR029000">
    <property type="entry name" value="Cyclophilin-like_dom_sf"/>
</dbReference>
<reference evidence="2 3" key="4">
    <citation type="journal article" date="2009" name="Appl. Environ. Microbiol.">
        <title>Comparative genome-wide transcriptional profiling of Azorhizobium caulinodans ORS571 grown under free-living and symbiotic conditions.</title>
        <authorList>
            <person name="Tsukada S."/>
            <person name="Aono T."/>
            <person name="Akiba N."/>
            <person name="Lee KB."/>
            <person name="Liu CT."/>
            <person name="Toyazaki H."/>
            <person name="Oyaizu H."/>
        </authorList>
    </citation>
    <scope>NUCLEOTIDE SEQUENCE [LARGE SCALE GENOMIC DNA]</scope>
    <source>
        <strain evidence="3">ATCC 43989 / DSM 5975 / JCM 20966 / LMG 6465 / NBRC 14845 / NCIMB 13405 / ORS 571</strain>
    </source>
</reference>
<keyword evidence="3" id="KW-1185">Reference proteome</keyword>
<reference evidence="3" key="2">
    <citation type="submission" date="2007-04" db="EMBL/GenBank/DDBJ databases">
        <title>Complete genome sequence of the nitrogen-fixing bacterium Azorhizobium caulinodans ORS571.</title>
        <authorList>
            <person name="Lee K.B."/>
            <person name="Backer P.D."/>
            <person name="Aono T."/>
            <person name="Liu C.T."/>
            <person name="Suzuki S."/>
            <person name="Suzuki T."/>
            <person name="Kaneko T."/>
            <person name="Yamada M."/>
            <person name="Tabata S."/>
            <person name="Kupfer D.M."/>
            <person name="Najar F.Z."/>
            <person name="Wiley G.B."/>
            <person name="Roe B."/>
            <person name="Binnewies T."/>
            <person name="Ussery D."/>
            <person name="Vereecke D."/>
            <person name="Gevers D."/>
            <person name="Holsters M."/>
            <person name="Oyaizu H."/>
        </authorList>
    </citation>
    <scope>NUCLEOTIDE SEQUENCE [LARGE SCALE GENOMIC DNA]</scope>
    <source>
        <strain evidence="3">ATCC 43989 / DSM 5975 / JCM 20966 / LMG 6465 / NBRC 14845 / NCIMB 13405 / ORS 571</strain>
    </source>
</reference>
<reference evidence="2 3" key="1">
    <citation type="journal article" date="2007" name="Appl. Environ. Microbiol.">
        <title>Rhizobial factors required for stem nodule maturation and maintenance in Sesbania rostrata-Azorhizobium caulinodans ORS571 symbiosis.</title>
        <authorList>
            <person name="Suzuki S."/>
            <person name="Aono T."/>
            <person name="Lee KB."/>
            <person name="Suzuki T."/>
            <person name="Liu CT."/>
            <person name="Miwa H."/>
            <person name="Wakao S."/>
            <person name="Iki T."/>
            <person name="Oyaizu H."/>
        </authorList>
    </citation>
    <scope>NUCLEOTIDE SEQUENCE [LARGE SCALE GENOMIC DNA]</scope>
    <source>
        <strain evidence="3">ATCC 43989 / DSM 5975 / JCM 20966 / LMG 6465 / NBRC 14845 / NCIMB 13405 / ORS 571</strain>
    </source>
</reference>
<gene>
    <name evidence="2" type="ordered locus">AZC_3273</name>
</gene>
<sequence length="148" mass="15932">MAQDMTRRSAVGAILAAGLPGGAYGGTGAGGSGMKIQFAFDSHVFTATLLDEAPAQELAAMLPLDLTIEDYSNNEKIAYLPRKLTRRANASFGNEAPGDLCYYAPWGNLVLYYAAYHYSPGLIRLGRLDDGVQPLMTRGKFPLRATRV</sequence>
<dbReference type="KEGG" id="azc:AZC_3273"/>
<evidence type="ECO:0000313" key="3">
    <source>
        <dbReference type="Proteomes" id="UP000000270"/>
    </source>
</evidence>
<dbReference type="Pfam" id="PF18050">
    <property type="entry name" value="Cyclophil_like2"/>
    <property type="match status" value="1"/>
</dbReference>
<dbReference type="InterPro" id="IPR041183">
    <property type="entry name" value="Cyclophilin-like"/>
</dbReference>
<dbReference type="HOGENOM" id="CLU_099043_1_1_5"/>
<evidence type="ECO:0000313" key="2">
    <source>
        <dbReference type="EMBL" id="BAF89271.1"/>
    </source>
</evidence>
<reference evidence="2 3" key="5">
    <citation type="journal article" date="2010" name="Appl. Environ. Microbiol.">
        <title>phrR-like gene praR of Azorhizobium caulinodans ORS571 is essential for symbiosis with Sesbania rostrata and is involved in expression of reb genes.</title>
        <authorList>
            <person name="Akiba N."/>
            <person name="Aono T."/>
            <person name="Toyazaki H."/>
            <person name="Sato S."/>
            <person name="Oyaizu H."/>
        </authorList>
    </citation>
    <scope>NUCLEOTIDE SEQUENCE [LARGE SCALE GENOMIC DNA]</scope>
    <source>
        <strain evidence="3">ATCC 43989 / DSM 5975 / JCM 20966 / LMG 6465 / NBRC 14845 / NCIMB 13405 / ORS 571</strain>
    </source>
</reference>
<dbReference type="AlphaFoldDB" id="A8IHG7"/>
<dbReference type="Proteomes" id="UP000000270">
    <property type="component" value="Chromosome"/>
</dbReference>
<accession>A8IHG7</accession>
<protein>
    <recommendedName>
        <fullName evidence="1">Cyclophilin-like domain-containing protein</fullName>
    </recommendedName>
</protein>
<dbReference type="SUPFAM" id="SSF50891">
    <property type="entry name" value="Cyclophilin-like"/>
    <property type="match status" value="1"/>
</dbReference>
<evidence type="ECO:0000259" key="1">
    <source>
        <dbReference type="Pfam" id="PF18050"/>
    </source>
</evidence>
<feature type="domain" description="Cyclophilin-like" evidence="1">
    <location>
        <begin position="39"/>
        <end position="133"/>
    </location>
</feature>
<reference evidence="2 3" key="3">
    <citation type="journal article" date="2008" name="BMC Genomics">
        <title>The genome of the versatile nitrogen fixer Azorhizobium caulinodans ORS571.</title>
        <authorList>
            <person name="Lee KB."/>
            <person name="Backer P.D."/>
            <person name="Aono T."/>
            <person name="Liu CT."/>
            <person name="Suzuki S."/>
            <person name="Suzuki T."/>
            <person name="Kaneko T."/>
            <person name="Yamada M."/>
            <person name="Tabata S."/>
            <person name="Kupfer D.M."/>
            <person name="Najar F.Z."/>
            <person name="Wiley G.B."/>
            <person name="Roe B."/>
            <person name="Binnewies T.T."/>
            <person name="Ussery D.W."/>
            <person name="D'Haeze W."/>
            <person name="Herder J.D."/>
            <person name="Gevers D."/>
            <person name="Vereecke D."/>
            <person name="Holsters M."/>
            <person name="Oyaizu H."/>
        </authorList>
    </citation>
    <scope>NUCLEOTIDE SEQUENCE [LARGE SCALE GENOMIC DNA]</scope>
    <source>
        <strain evidence="3">ATCC 43989 / DSM 5975 / JCM 20966 / LMG 6465 / NBRC 14845 / NCIMB 13405 / ORS 571</strain>
    </source>
</reference>
<name>A8IHG7_AZOC5</name>
<dbReference type="Gene3D" id="2.40.100.20">
    <property type="match status" value="1"/>
</dbReference>
<organism evidence="2 3">
    <name type="scientific">Azorhizobium caulinodans (strain ATCC 43989 / DSM 5975 / JCM 20966 / LMG 6465 / NBRC 14845 / NCIMB 13405 / ORS 571)</name>
    <dbReference type="NCBI Taxonomy" id="438753"/>
    <lineage>
        <taxon>Bacteria</taxon>
        <taxon>Pseudomonadati</taxon>
        <taxon>Pseudomonadota</taxon>
        <taxon>Alphaproteobacteria</taxon>
        <taxon>Hyphomicrobiales</taxon>
        <taxon>Xanthobacteraceae</taxon>
        <taxon>Azorhizobium</taxon>
    </lineage>
</organism>
<dbReference type="eggNOG" id="COG4925">
    <property type="taxonomic scope" value="Bacteria"/>
</dbReference>